<keyword evidence="4" id="KW-1185">Reference proteome</keyword>
<sequence>MGSISQIPRGEEEDEESNAPEGCMRRRWAKNIEEEKNGVLLAFLYLLPPPSFHDSYTSHYCNTYSFFFTFYSYSFSSFFFYYSYSTSFCYSSLLAPRSNKKFQKSLQETIDFLG</sequence>
<organism evidence="3 4">
    <name type="scientific">Halocaridina rubra</name>
    <name type="common">Hawaiian red shrimp</name>
    <dbReference type="NCBI Taxonomy" id="373956"/>
    <lineage>
        <taxon>Eukaryota</taxon>
        <taxon>Metazoa</taxon>
        <taxon>Ecdysozoa</taxon>
        <taxon>Arthropoda</taxon>
        <taxon>Crustacea</taxon>
        <taxon>Multicrustacea</taxon>
        <taxon>Malacostraca</taxon>
        <taxon>Eumalacostraca</taxon>
        <taxon>Eucarida</taxon>
        <taxon>Decapoda</taxon>
        <taxon>Pleocyemata</taxon>
        <taxon>Caridea</taxon>
        <taxon>Atyoidea</taxon>
        <taxon>Atyidae</taxon>
        <taxon>Halocaridina</taxon>
    </lineage>
</organism>
<proteinExistence type="predicted"/>
<evidence type="ECO:0000256" key="1">
    <source>
        <dbReference type="SAM" id="MobiDB-lite"/>
    </source>
</evidence>
<dbReference type="Proteomes" id="UP001381693">
    <property type="component" value="Unassembled WGS sequence"/>
</dbReference>
<evidence type="ECO:0000256" key="2">
    <source>
        <dbReference type="SAM" id="Phobius"/>
    </source>
</evidence>
<dbReference type="AlphaFoldDB" id="A0AAN8XL02"/>
<feature type="transmembrane region" description="Helical" evidence="2">
    <location>
        <begin position="73"/>
        <end position="95"/>
    </location>
</feature>
<evidence type="ECO:0000313" key="4">
    <source>
        <dbReference type="Proteomes" id="UP001381693"/>
    </source>
</evidence>
<accession>A0AAN8XL02</accession>
<feature type="region of interest" description="Disordered" evidence="1">
    <location>
        <begin position="1"/>
        <end position="22"/>
    </location>
</feature>
<protein>
    <submittedName>
        <fullName evidence="3">Uncharacterized protein</fullName>
    </submittedName>
</protein>
<keyword evidence="2" id="KW-0472">Membrane</keyword>
<evidence type="ECO:0000313" key="3">
    <source>
        <dbReference type="EMBL" id="KAK7080465.1"/>
    </source>
</evidence>
<keyword evidence="2" id="KW-1133">Transmembrane helix</keyword>
<comment type="caution">
    <text evidence="3">The sequence shown here is derived from an EMBL/GenBank/DDBJ whole genome shotgun (WGS) entry which is preliminary data.</text>
</comment>
<name>A0AAN8XL02_HALRR</name>
<dbReference type="EMBL" id="JAXCGZ010005910">
    <property type="protein sequence ID" value="KAK7080465.1"/>
    <property type="molecule type" value="Genomic_DNA"/>
</dbReference>
<reference evidence="3 4" key="1">
    <citation type="submission" date="2023-11" db="EMBL/GenBank/DDBJ databases">
        <title>Halocaridina rubra genome assembly.</title>
        <authorList>
            <person name="Smith C."/>
        </authorList>
    </citation>
    <scope>NUCLEOTIDE SEQUENCE [LARGE SCALE GENOMIC DNA]</scope>
    <source>
        <strain evidence="3">EP-1</strain>
        <tissue evidence="3">Whole</tissue>
    </source>
</reference>
<keyword evidence="2" id="KW-0812">Transmembrane</keyword>
<gene>
    <name evidence="3" type="ORF">SK128_020136</name>
</gene>